<reference evidence="1" key="2">
    <citation type="journal article" date="2021" name="PeerJ">
        <title>Extensive microbial diversity within the chicken gut microbiome revealed by metagenomics and culture.</title>
        <authorList>
            <person name="Gilroy R."/>
            <person name="Ravi A."/>
            <person name="Getino M."/>
            <person name="Pursley I."/>
            <person name="Horton D.L."/>
            <person name="Alikhan N.F."/>
            <person name="Baker D."/>
            <person name="Gharbi K."/>
            <person name="Hall N."/>
            <person name="Watson M."/>
            <person name="Adriaenssens E.M."/>
            <person name="Foster-Nyarko E."/>
            <person name="Jarju S."/>
            <person name="Secka A."/>
            <person name="Antonio M."/>
            <person name="Oren A."/>
            <person name="Chaudhuri R.R."/>
            <person name="La Ragione R."/>
            <person name="Hildebrand F."/>
            <person name="Pallen M.J."/>
        </authorList>
    </citation>
    <scope>NUCLEOTIDE SEQUENCE</scope>
    <source>
        <strain evidence="1">USAMLcec12-2067</strain>
    </source>
</reference>
<keyword evidence="3" id="KW-1185">Reference proteome</keyword>
<proteinExistence type="predicted"/>
<sequence length="185" mass="20328">MDVWSDPCAQLVGAVRHHRHFVEDEAARLRLAGFCERIRGEGVRAFFDAEYPSGGGKAIIVNEAQGRLNLVDGNAHLVALVACDEHVTLADLVREIGRDDFVRTWRDGWEAGSGQEGAYDVYIPMDADASRIPGCREGTDWFKSPPQPTKIISADIAFDSPLFAPEDRGRPLGETARALGLLPER</sequence>
<evidence type="ECO:0000313" key="1">
    <source>
        <dbReference type="EMBL" id="HJH42393.1"/>
    </source>
</evidence>
<dbReference type="EMBL" id="PPEL01000004">
    <property type="protein sequence ID" value="PNV66325.1"/>
    <property type="molecule type" value="Genomic_DNA"/>
</dbReference>
<accession>A0A2K2U7L7</accession>
<dbReference type="Proteomes" id="UP000789325">
    <property type="component" value="Unassembled WGS sequence"/>
</dbReference>
<protein>
    <submittedName>
        <fullName evidence="2">Uncharacterized protein</fullName>
    </submittedName>
</protein>
<name>A0A2K2U7L7_9ACTN</name>
<dbReference type="Proteomes" id="UP000236488">
    <property type="component" value="Unassembled WGS sequence"/>
</dbReference>
<reference evidence="1" key="3">
    <citation type="submission" date="2021-09" db="EMBL/GenBank/DDBJ databases">
        <authorList>
            <person name="Gilroy R."/>
        </authorList>
    </citation>
    <scope>NUCLEOTIDE SEQUENCE</scope>
    <source>
        <strain evidence="1">USAMLcec12-2067</strain>
    </source>
</reference>
<evidence type="ECO:0000313" key="2">
    <source>
        <dbReference type="EMBL" id="PNV66325.1"/>
    </source>
</evidence>
<organism evidence="2 3">
    <name type="scientific">Rubneribacter badeniensis</name>
    <dbReference type="NCBI Taxonomy" id="2070688"/>
    <lineage>
        <taxon>Bacteria</taxon>
        <taxon>Bacillati</taxon>
        <taxon>Actinomycetota</taxon>
        <taxon>Coriobacteriia</taxon>
        <taxon>Eggerthellales</taxon>
        <taxon>Eggerthellaceae</taxon>
        <taxon>Rubneribacter</taxon>
    </lineage>
</organism>
<comment type="caution">
    <text evidence="2">The sequence shown here is derived from an EMBL/GenBank/DDBJ whole genome shotgun (WGS) entry which is preliminary data.</text>
</comment>
<evidence type="ECO:0000313" key="3">
    <source>
        <dbReference type="Proteomes" id="UP000236488"/>
    </source>
</evidence>
<gene>
    <name evidence="2" type="ORF">C2L80_01900</name>
    <name evidence="1" type="ORF">K8V16_01185</name>
</gene>
<dbReference type="EMBL" id="DYZL01000025">
    <property type="protein sequence ID" value="HJH42393.1"/>
    <property type="molecule type" value="Genomic_DNA"/>
</dbReference>
<reference evidence="2 3" key="1">
    <citation type="journal article" date="2018" name="Int. J. Syst. Evol. Microbiol.">
        <title>Rubneribacter badeniensis gen. nov., sp. nov. and Enteroscipio rubneri gen. nov., sp. nov., new members of the Eggerthellaceae isolated from human faeces.</title>
        <authorList>
            <person name="Danylec N."/>
            <person name="Gobl A."/>
            <person name="Stoll D.A."/>
            <person name="Hetzer B."/>
            <person name="Kulling S.E."/>
            <person name="Huch M."/>
        </authorList>
    </citation>
    <scope>NUCLEOTIDE SEQUENCE [LARGE SCALE GENOMIC DNA]</scope>
    <source>
        <strain evidence="2 3">ResAG-85</strain>
    </source>
</reference>
<dbReference type="AlphaFoldDB" id="A0A2K2U7L7"/>
<dbReference type="RefSeq" id="WP_103262525.1">
    <property type="nucleotide sequence ID" value="NZ_PPEL01000004.1"/>
</dbReference>